<accession>A0A9D1SA09</accession>
<dbReference type="Pfam" id="PF01467">
    <property type="entry name" value="CTP_transf_like"/>
    <property type="match status" value="1"/>
</dbReference>
<feature type="compositionally biased region" description="Basic and acidic residues" evidence="3">
    <location>
        <begin position="288"/>
        <end position="297"/>
    </location>
</feature>
<gene>
    <name evidence="5" type="ORF">IAB70_05450</name>
</gene>
<dbReference type="AlphaFoldDB" id="A0A9D1SA09"/>
<dbReference type="InterPro" id="IPR050385">
    <property type="entry name" value="Archaeal_FAD_synthase"/>
</dbReference>
<dbReference type="PANTHER" id="PTHR43793">
    <property type="entry name" value="FAD SYNTHASE"/>
    <property type="match status" value="1"/>
</dbReference>
<dbReference type="PANTHER" id="PTHR43793:SF1">
    <property type="entry name" value="FAD SYNTHASE"/>
    <property type="match status" value="1"/>
</dbReference>
<sequence>MSEKDYKLIIGIFDTISKEIRNRVLNKSEEGKPLGVGIYTDECCDTKLYTYPMKSLDHRMQIAQGLSGVAFTFPVDSLQPNEIEKAADAAYEKYMHEVKQIEEAKKYKAGFVIGSFDLLHAGHIENINLASTFCEDLYVVVKTDERIFDRKKKHSIQNTTERAEILRALKQVKGVVFYDLDSNRDDVIRNIIDQYQKDHPGETIEQKDLVAIFGEDLKEKEEKRKRDGDWGEVNIEITPRSKEKMKKISSSVYKKIIQETGGLQNYEKRELDGLVDDSMDFDDDSIEDEGHNEEITK</sequence>
<feature type="compositionally biased region" description="Acidic residues" evidence="3">
    <location>
        <begin position="274"/>
        <end position="287"/>
    </location>
</feature>
<protein>
    <submittedName>
        <fullName evidence="5">Adenylyltransferase/cytidyltransferase family protein</fullName>
    </submittedName>
</protein>
<comment type="caution">
    <text evidence="5">The sequence shown here is derived from an EMBL/GenBank/DDBJ whole genome shotgun (WGS) entry which is preliminary data.</text>
</comment>
<dbReference type="InterPro" id="IPR004821">
    <property type="entry name" value="Cyt_trans-like"/>
</dbReference>
<reference evidence="5" key="2">
    <citation type="journal article" date="2021" name="PeerJ">
        <title>Extensive microbial diversity within the chicken gut microbiome revealed by metagenomics and culture.</title>
        <authorList>
            <person name="Gilroy R."/>
            <person name="Ravi A."/>
            <person name="Getino M."/>
            <person name="Pursley I."/>
            <person name="Horton D.L."/>
            <person name="Alikhan N.F."/>
            <person name="Baker D."/>
            <person name="Gharbi K."/>
            <person name="Hall N."/>
            <person name="Watson M."/>
            <person name="Adriaenssens E.M."/>
            <person name="Foster-Nyarko E."/>
            <person name="Jarju S."/>
            <person name="Secka A."/>
            <person name="Antonio M."/>
            <person name="Oren A."/>
            <person name="Chaudhuri R.R."/>
            <person name="La Ragione R."/>
            <person name="Hildebrand F."/>
            <person name="Pallen M.J."/>
        </authorList>
    </citation>
    <scope>NUCLEOTIDE SEQUENCE</scope>
    <source>
        <strain evidence="5">CHK195-15760</strain>
    </source>
</reference>
<name>A0A9D1SA09_9FIRM</name>
<evidence type="ECO:0000313" key="6">
    <source>
        <dbReference type="Proteomes" id="UP000824093"/>
    </source>
</evidence>
<dbReference type="InterPro" id="IPR014729">
    <property type="entry name" value="Rossmann-like_a/b/a_fold"/>
</dbReference>
<dbReference type="Proteomes" id="UP000824093">
    <property type="component" value="Unassembled WGS sequence"/>
</dbReference>
<feature type="domain" description="Cytidyltransferase-like" evidence="4">
    <location>
        <begin position="112"/>
        <end position="254"/>
    </location>
</feature>
<reference evidence="5" key="1">
    <citation type="submission" date="2020-10" db="EMBL/GenBank/DDBJ databases">
        <authorList>
            <person name="Gilroy R."/>
        </authorList>
    </citation>
    <scope>NUCLEOTIDE SEQUENCE</scope>
    <source>
        <strain evidence="5">CHK195-15760</strain>
    </source>
</reference>
<dbReference type="Gene3D" id="3.40.50.620">
    <property type="entry name" value="HUPs"/>
    <property type="match status" value="1"/>
</dbReference>
<feature type="region of interest" description="Disordered" evidence="3">
    <location>
        <begin position="274"/>
        <end position="297"/>
    </location>
</feature>
<evidence type="ECO:0000259" key="4">
    <source>
        <dbReference type="Pfam" id="PF01467"/>
    </source>
</evidence>
<evidence type="ECO:0000256" key="1">
    <source>
        <dbReference type="ARBA" id="ARBA00022679"/>
    </source>
</evidence>
<evidence type="ECO:0000313" key="5">
    <source>
        <dbReference type="EMBL" id="HIU52042.1"/>
    </source>
</evidence>
<evidence type="ECO:0000256" key="2">
    <source>
        <dbReference type="ARBA" id="ARBA00022695"/>
    </source>
</evidence>
<dbReference type="SUPFAM" id="SSF52374">
    <property type="entry name" value="Nucleotidylyl transferase"/>
    <property type="match status" value="1"/>
</dbReference>
<organism evidence="5 6">
    <name type="scientific">Candidatus Merdicola faecigallinarum</name>
    <dbReference type="NCBI Taxonomy" id="2840862"/>
    <lineage>
        <taxon>Bacteria</taxon>
        <taxon>Bacillati</taxon>
        <taxon>Bacillota</taxon>
        <taxon>Clostridia</taxon>
        <taxon>Candidatus Merdicola</taxon>
    </lineage>
</organism>
<keyword evidence="2 5" id="KW-0548">Nucleotidyltransferase</keyword>
<keyword evidence="1" id="KW-0808">Transferase</keyword>
<proteinExistence type="predicted"/>
<dbReference type="NCBIfam" id="TIGR00125">
    <property type="entry name" value="cyt_tran_rel"/>
    <property type="match status" value="1"/>
</dbReference>
<dbReference type="EMBL" id="DVNH01000041">
    <property type="protein sequence ID" value="HIU52042.1"/>
    <property type="molecule type" value="Genomic_DNA"/>
</dbReference>
<dbReference type="GO" id="GO:0016779">
    <property type="term" value="F:nucleotidyltransferase activity"/>
    <property type="evidence" value="ECO:0007669"/>
    <property type="project" value="UniProtKB-KW"/>
</dbReference>
<evidence type="ECO:0000256" key="3">
    <source>
        <dbReference type="SAM" id="MobiDB-lite"/>
    </source>
</evidence>